<keyword evidence="3" id="KW-1185">Reference proteome</keyword>
<feature type="domain" description="Ribbon-helix-helix protein CopG" evidence="1">
    <location>
        <begin position="51"/>
        <end position="86"/>
    </location>
</feature>
<comment type="caution">
    <text evidence="2">The sequence shown here is derived from an EMBL/GenBank/DDBJ whole genome shotgun (WGS) entry which is preliminary data.</text>
</comment>
<organism evidence="2 3">
    <name type="scientific">Microbacterium mangrovi</name>
    <dbReference type="NCBI Taxonomy" id="1348253"/>
    <lineage>
        <taxon>Bacteria</taxon>
        <taxon>Bacillati</taxon>
        <taxon>Actinomycetota</taxon>
        <taxon>Actinomycetes</taxon>
        <taxon>Micrococcales</taxon>
        <taxon>Microbacteriaceae</taxon>
        <taxon>Microbacterium</taxon>
    </lineage>
</organism>
<protein>
    <submittedName>
        <fullName evidence="2">CopG family transcriptional regulator</fullName>
    </submittedName>
</protein>
<reference evidence="2 3" key="1">
    <citation type="submission" date="2014-11" db="EMBL/GenBank/DDBJ databases">
        <title>Genome sequence of Microbacterium mangrovi MUSC 115(T).</title>
        <authorList>
            <person name="Lee L.-H."/>
        </authorList>
    </citation>
    <scope>NUCLEOTIDE SEQUENCE [LARGE SCALE GENOMIC DNA]</scope>
    <source>
        <strain evidence="2 3">MUSC 115</strain>
    </source>
</reference>
<dbReference type="InterPro" id="IPR002145">
    <property type="entry name" value="CopG"/>
</dbReference>
<name>A0A0B2A7V4_9MICO</name>
<evidence type="ECO:0000313" key="3">
    <source>
        <dbReference type="Proteomes" id="UP000031030"/>
    </source>
</evidence>
<dbReference type="GO" id="GO:0006355">
    <property type="term" value="P:regulation of DNA-templated transcription"/>
    <property type="evidence" value="ECO:0007669"/>
    <property type="project" value="InterPro"/>
</dbReference>
<evidence type="ECO:0000259" key="1">
    <source>
        <dbReference type="Pfam" id="PF01402"/>
    </source>
</evidence>
<proteinExistence type="predicted"/>
<accession>A0A0B2A7V4</accession>
<dbReference type="EMBL" id="JTDK01000008">
    <property type="protein sequence ID" value="KHK97793.1"/>
    <property type="molecule type" value="Genomic_DNA"/>
</dbReference>
<dbReference type="Pfam" id="PF01402">
    <property type="entry name" value="RHH_1"/>
    <property type="match status" value="1"/>
</dbReference>
<dbReference type="AlphaFoldDB" id="A0A0B2A7V4"/>
<dbReference type="RefSeq" id="WP_039398784.1">
    <property type="nucleotide sequence ID" value="NZ_JTDK01000008.1"/>
</dbReference>
<evidence type="ECO:0000313" key="2">
    <source>
        <dbReference type="EMBL" id="KHK97793.1"/>
    </source>
</evidence>
<dbReference type="STRING" id="1348253.LK09_09860"/>
<sequence>MSTGETINGVPVTEEQIAAWAAEAEAGYDVEELKKRGRGRPGRGAEPSQVVALRLTSDELAALDARAAQAHKTRSELIRDALAAYAA</sequence>
<gene>
    <name evidence="2" type="ORF">LK09_09860</name>
</gene>
<dbReference type="Proteomes" id="UP000031030">
    <property type="component" value="Unassembled WGS sequence"/>
</dbReference>